<keyword evidence="1" id="KW-1133">Transmembrane helix</keyword>
<feature type="transmembrane region" description="Helical" evidence="1">
    <location>
        <begin position="47"/>
        <end position="66"/>
    </location>
</feature>
<protein>
    <submittedName>
        <fullName evidence="3">Uncharacterized protein</fullName>
    </submittedName>
</protein>
<name>A0A7U3NMV6_9CYAN</name>
<accession>A0A7U3NMV6</accession>
<keyword evidence="2" id="KW-0732">Signal</keyword>
<dbReference type="KEGG" id="aee:IM676_13690"/>
<evidence type="ECO:0000313" key="5">
    <source>
        <dbReference type="Proteomes" id="UP000593846"/>
    </source>
</evidence>
<sequence length="78" mass="8458">MFQKNILWATVTALGLSLGTVSATTPTHSPGENNRFHPIEQPLGVKVGVTMGGVALIALELWWFLLSKSPTQTHSQED</sequence>
<reference evidence="5" key="1">
    <citation type="submission" date="2020-10" db="EMBL/GenBank/DDBJ databases">
        <title>Genome-based taxonomic classification of the species Anabaenopsis elenkinii.</title>
        <authorList>
            <person name="Delbaje E."/>
            <person name="Andreote A.P.D."/>
            <person name="Pellegrinetti T.A."/>
            <person name="Cruz R.B."/>
            <person name="Branco L.H.Z."/>
            <person name="Fiore M.F."/>
        </authorList>
    </citation>
    <scope>NUCLEOTIDE SEQUENCE [LARGE SCALE GENOMIC DNA]</scope>
    <source>
        <strain evidence="5">CCIBt3563</strain>
    </source>
</reference>
<gene>
    <name evidence="3" type="ORF">IM676_13690</name>
    <name evidence="4" type="ORF">IM676_13710</name>
</gene>
<keyword evidence="1" id="KW-0472">Membrane</keyword>
<evidence type="ECO:0000313" key="4">
    <source>
        <dbReference type="EMBL" id="QOV21775.1"/>
    </source>
</evidence>
<dbReference type="AlphaFoldDB" id="A0A7U3NMV6"/>
<feature type="signal peptide" evidence="2">
    <location>
        <begin position="1"/>
        <end position="23"/>
    </location>
</feature>
<reference evidence="3" key="2">
    <citation type="journal article" date="2021" name="Int. J. Syst. Evol. Microbiol.">
        <title>Phylogenomic analysis of Anabaenopsis elenkinii (Nostocales, Cyanobacteria).</title>
        <authorList>
            <person name="Delbaje E."/>
            <person name="Andreote A.P.D."/>
            <person name="Pellegrinetti T.A."/>
            <person name="Cruz R.B."/>
            <person name="Branco L.H.Z."/>
            <person name="Fiore M.F."/>
        </authorList>
    </citation>
    <scope>NUCLEOTIDE SEQUENCE</scope>
    <source>
        <strain evidence="3">CCIBt3563</strain>
    </source>
</reference>
<keyword evidence="5" id="KW-1185">Reference proteome</keyword>
<evidence type="ECO:0000256" key="2">
    <source>
        <dbReference type="SAM" id="SignalP"/>
    </source>
</evidence>
<dbReference type="RefSeq" id="WP_200987418.1">
    <property type="nucleotide sequence ID" value="NZ_CP063311.1"/>
</dbReference>
<keyword evidence="1" id="KW-0812">Transmembrane</keyword>
<feature type="chain" id="PRO_5044661401" evidence="2">
    <location>
        <begin position="24"/>
        <end position="78"/>
    </location>
</feature>
<organism evidence="3 5">
    <name type="scientific">Anabaenopsis elenkinii CCIBt3563</name>
    <dbReference type="NCBI Taxonomy" id="2779889"/>
    <lineage>
        <taxon>Bacteria</taxon>
        <taxon>Bacillati</taxon>
        <taxon>Cyanobacteriota</taxon>
        <taxon>Cyanophyceae</taxon>
        <taxon>Nostocales</taxon>
        <taxon>Nodulariaceae</taxon>
        <taxon>Anabaenopsis</taxon>
    </lineage>
</organism>
<dbReference type="KEGG" id="aee:IM676_13710"/>
<dbReference type="EMBL" id="CP063311">
    <property type="protein sequence ID" value="QOV21771.1"/>
    <property type="molecule type" value="Genomic_DNA"/>
</dbReference>
<dbReference type="Proteomes" id="UP000593846">
    <property type="component" value="Chromosome"/>
</dbReference>
<evidence type="ECO:0000313" key="3">
    <source>
        <dbReference type="EMBL" id="QOV21771.1"/>
    </source>
</evidence>
<proteinExistence type="predicted"/>
<evidence type="ECO:0000256" key="1">
    <source>
        <dbReference type="SAM" id="Phobius"/>
    </source>
</evidence>
<dbReference type="EMBL" id="CP063311">
    <property type="protein sequence ID" value="QOV21775.1"/>
    <property type="molecule type" value="Genomic_DNA"/>
</dbReference>